<feature type="region of interest" description="Disordered" evidence="1">
    <location>
        <begin position="648"/>
        <end position="694"/>
    </location>
</feature>
<name>A0AAV6LRE1_9ERIC</name>
<protein>
    <recommendedName>
        <fullName evidence="4">Shugoshin C-terminal domain-containing protein</fullName>
    </recommendedName>
</protein>
<gene>
    <name evidence="2" type="ORF">RHGRI_002257</name>
</gene>
<evidence type="ECO:0000313" key="2">
    <source>
        <dbReference type="EMBL" id="KAG5566636.1"/>
    </source>
</evidence>
<dbReference type="AlphaFoldDB" id="A0AAV6LRE1"/>
<sequence length="782" mass="89111">MEEVDIIFGNEINRKKVIGLDDLVNDYLKENKKQEMKSKRAKAQKNYFSDEDDDIREAKLSECVEKCQQEAQTFLCLLYLFLKTLPQLAFHELGGCGLLQSFMHNELNSLVELDINKGEAFLESFLVNGWLLKLLDACGHVEKSIATWTYNLMLYSVQEVLSASACDFWISILSPKTKIKIDWLPNYSEIKRALEIYGFRSDFPSRFSSDVEMVNADSDCGGPPQNIRAWIMYVAACFRVRKHSIISTSEAEELVVMLIYLFLDRQLLGLSVILHECMLSAISFFTDNEWNTSSEEVAKSIACRVPKDMNCLRTVESISGVDARSKQLRRAVAFRILVACLDIKATDAEEILRFLNSINVKDKSCDLFKIYIYLVLTENWLLYNPTLEDKPVIHKLWGVYLRQCSCQITSTDLRTYASKGFVGLLGIMLKGERMAKRSSFGIGSVVRKRLSDITNSIPQPKSPFPDKKLSPTDSSAKEHIDHLVKENIALAKLIADKNKIIEFTGIELQKMRVSLQKMQMQNWNLAQSNSHMLAELNLGKDKLKALQHEIVCKDAVIKAKNLELELFELVLYSLSTMVSQEREKKKKDPMQTLLLRISMPFPELLNCNGCTLEEMNLKIIQLDELQTLLILQGKAQVNNSQKNCSQEAEEVAGEHKADDTTKLCKGPKRRPSRSQSMGPSTTSQQVAEKEASESKRRCLRRLSARFISQPHEPTDNLFEIEDAKFLVPSCTSVKKGDDDENCAPIFEARESRRTSLGRPVRRAAEKVQSYKEVPRNIKMRRL</sequence>
<evidence type="ECO:0000256" key="1">
    <source>
        <dbReference type="SAM" id="MobiDB-lite"/>
    </source>
</evidence>
<organism evidence="2 3">
    <name type="scientific">Rhododendron griersonianum</name>
    <dbReference type="NCBI Taxonomy" id="479676"/>
    <lineage>
        <taxon>Eukaryota</taxon>
        <taxon>Viridiplantae</taxon>
        <taxon>Streptophyta</taxon>
        <taxon>Embryophyta</taxon>
        <taxon>Tracheophyta</taxon>
        <taxon>Spermatophyta</taxon>
        <taxon>Magnoliopsida</taxon>
        <taxon>eudicotyledons</taxon>
        <taxon>Gunneridae</taxon>
        <taxon>Pentapetalae</taxon>
        <taxon>asterids</taxon>
        <taxon>Ericales</taxon>
        <taxon>Ericaceae</taxon>
        <taxon>Ericoideae</taxon>
        <taxon>Rhodoreae</taxon>
        <taxon>Rhododendron</taxon>
    </lineage>
</organism>
<evidence type="ECO:0000313" key="3">
    <source>
        <dbReference type="Proteomes" id="UP000823749"/>
    </source>
</evidence>
<feature type="compositionally biased region" description="Basic and acidic residues" evidence="1">
    <location>
        <begin position="652"/>
        <end position="662"/>
    </location>
</feature>
<dbReference type="PANTHER" id="PTHR37212:SF2">
    <property type="entry name" value="ACTIN PROTEIN 2_3 COMPLEX SUBUNIT-LIKE PROTEIN"/>
    <property type="match status" value="1"/>
</dbReference>
<dbReference type="EMBL" id="JACTNZ010000001">
    <property type="protein sequence ID" value="KAG5566636.1"/>
    <property type="molecule type" value="Genomic_DNA"/>
</dbReference>
<proteinExistence type="predicted"/>
<accession>A0AAV6LRE1</accession>
<dbReference type="PANTHER" id="PTHR37212">
    <property type="entry name" value="ACTIN PROTEIN 2/3 COMPLEX SUBUNIT-LIKE PROTEIN"/>
    <property type="match status" value="1"/>
</dbReference>
<feature type="compositionally biased region" description="Polar residues" evidence="1">
    <location>
        <begin position="673"/>
        <end position="686"/>
    </location>
</feature>
<comment type="caution">
    <text evidence="2">The sequence shown here is derived from an EMBL/GenBank/DDBJ whole genome shotgun (WGS) entry which is preliminary data.</text>
</comment>
<dbReference type="Proteomes" id="UP000823749">
    <property type="component" value="Chromosome 1"/>
</dbReference>
<evidence type="ECO:0008006" key="4">
    <source>
        <dbReference type="Google" id="ProtNLM"/>
    </source>
</evidence>
<keyword evidence="3" id="KW-1185">Reference proteome</keyword>
<reference evidence="2" key="1">
    <citation type="submission" date="2020-08" db="EMBL/GenBank/DDBJ databases">
        <title>Plant Genome Project.</title>
        <authorList>
            <person name="Zhang R.-G."/>
        </authorList>
    </citation>
    <scope>NUCLEOTIDE SEQUENCE</scope>
    <source>
        <strain evidence="2">WSP0</strain>
        <tissue evidence="2">Leaf</tissue>
    </source>
</reference>